<dbReference type="Gene3D" id="3.40.50.300">
    <property type="entry name" value="P-loop containing nucleotide triphosphate hydrolases"/>
    <property type="match status" value="2"/>
</dbReference>
<comment type="catalytic activity">
    <reaction evidence="11">
        <text>ATP + H2O = ADP + phosphate + H(+)</text>
        <dbReference type="Rhea" id="RHEA:13065"/>
        <dbReference type="ChEBI" id="CHEBI:15377"/>
        <dbReference type="ChEBI" id="CHEBI:15378"/>
        <dbReference type="ChEBI" id="CHEBI:30616"/>
        <dbReference type="ChEBI" id="CHEBI:43474"/>
        <dbReference type="ChEBI" id="CHEBI:456216"/>
        <dbReference type="EC" id="3.6.4.13"/>
    </reaction>
</comment>
<evidence type="ECO:0000256" key="1">
    <source>
        <dbReference type="ARBA" id="ARBA00001936"/>
    </source>
</evidence>
<dbReference type="InterPro" id="IPR055206">
    <property type="entry name" value="DEXQc_SUV3"/>
</dbReference>
<evidence type="ECO:0000256" key="10">
    <source>
        <dbReference type="ARBA" id="ARBA00023128"/>
    </source>
</evidence>
<comment type="caution">
    <text evidence="15">The sequence shown here is derived from an EMBL/GenBank/DDBJ whole genome shotgun (WGS) entry which is preliminary data.</text>
</comment>
<dbReference type="FunFam" id="3.40.50.300:FF:000957">
    <property type="entry name" value="ATP-dependent RNA helicase SUV3L, mitochondrial"/>
    <property type="match status" value="1"/>
</dbReference>
<feature type="region of interest" description="Disordered" evidence="13">
    <location>
        <begin position="32"/>
        <end position="51"/>
    </location>
</feature>
<keyword evidence="16" id="KW-1185">Reference proteome</keyword>
<keyword evidence="6" id="KW-0378">Hydrolase</keyword>
<evidence type="ECO:0000256" key="11">
    <source>
        <dbReference type="ARBA" id="ARBA00047984"/>
    </source>
</evidence>
<evidence type="ECO:0000256" key="4">
    <source>
        <dbReference type="ARBA" id="ARBA00012552"/>
    </source>
</evidence>
<feature type="domain" description="Helicase C-terminal" evidence="14">
    <location>
        <begin position="577"/>
        <end position="727"/>
    </location>
</feature>
<feature type="repeat" description="WD" evidence="12">
    <location>
        <begin position="963"/>
        <end position="1004"/>
    </location>
</feature>
<feature type="repeat" description="WD" evidence="12">
    <location>
        <begin position="1120"/>
        <end position="1161"/>
    </location>
</feature>
<dbReference type="GO" id="GO:0016787">
    <property type="term" value="F:hydrolase activity"/>
    <property type="evidence" value="ECO:0007669"/>
    <property type="project" value="UniProtKB-KW"/>
</dbReference>
<dbReference type="SUPFAM" id="SSF50978">
    <property type="entry name" value="WD40 repeat-like"/>
    <property type="match status" value="1"/>
</dbReference>
<accession>A0A9W7GJD9</accession>
<dbReference type="InterPro" id="IPR044774">
    <property type="entry name" value="Suv3_DEXQc"/>
</dbReference>
<dbReference type="SUPFAM" id="SSF52540">
    <property type="entry name" value="P-loop containing nucleoside triphosphate hydrolases"/>
    <property type="match status" value="1"/>
</dbReference>
<dbReference type="OrthoDB" id="6692397at2759"/>
<dbReference type="EC" id="3.6.4.13" evidence="4"/>
<dbReference type="CDD" id="cd18805">
    <property type="entry name" value="SF2_C_suv3"/>
    <property type="match status" value="1"/>
</dbReference>
<evidence type="ECO:0000259" key="14">
    <source>
        <dbReference type="PROSITE" id="PS51194"/>
    </source>
</evidence>
<dbReference type="GO" id="GO:0045025">
    <property type="term" value="C:mitochondrial degradosome"/>
    <property type="evidence" value="ECO:0007669"/>
    <property type="project" value="TreeGrafter"/>
</dbReference>
<dbReference type="FunFam" id="3.40.50.300:FF:000269">
    <property type="entry name" value="ATP-dependent RNA helicase SUPV3L1, mitochondrial"/>
    <property type="match status" value="1"/>
</dbReference>
<evidence type="ECO:0000256" key="12">
    <source>
        <dbReference type="PROSITE-ProRule" id="PRU00221"/>
    </source>
</evidence>
<evidence type="ECO:0000256" key="9">
    <source>
        <dbReference type="ARBA" id="ARBA00022946"/>
    </source>
</evidence>
<reference evidence="16" key="1">
    <citation type="journal article" date="2023" name="Commun. Biol.">
        <title>Genome analysis of Parmales, the sister group of diatoms, reveals the evolutionary specialization of diatoms from phago-mixotrophs to photoautotrophs.</title>
        <authorList>
            <person name="Ban H."/>
            <person name="Sato S."/>
            <person name="Yoshikawa S."/>
            <person name="Yamada K."/>
            <person name="Nakamura Y."/>
            <person name="Ichinomiya M."/>
            <person name="Sato N."/>
            <person name="Blanc-Mathieu R."/>
            <person name="Endo H."/>
            <person name="Kuwata A."/>
            <person name="Ogata H."/>
        </authorList>
    </citation>
    <scope>NUCLEOTIDE SEQUENCE [LARGE SCALE GENOMIC DNA]</scope>
</reference>
<comment type="subcellular location">
    <subcellularLocation>
        <location evidence="3">Mitochondrion</location>
    </subcellularLocation>
</comment>
<dbReference type="SMART" id="SM00490">
    <property type="entry name" value="HELICc"/>
    <property type="match status" value="1"/>
</dbReference>
<dbReference type="Pfam" id="PF00400">
    <property type="entry name" value="WD40"/>
    <property type="match status" value="1"/>
</dbReference>
<feature type="repeat" description="WD" evidence="12">
    <location>
        <begin position="1299"/>
        <end position="1330"/>
    </location>
</feature>
<name>A0A9W7GJD9_9STRA</name>
<dbReference type="InterPro" id="IPR001650">
    <property type="entry name" value="Helicase_C-like"/>
</dbReference>
<keyword evidence="5" id="KW-0547">Nucleotide-binding</keyword>
<evidence type="ECO:0000256" key="8">
    <source>
        <dbReference type="ARBA" id="ARBA00022840"/>
    </source>
</evidence>
<comment type="cofactor">
    <cofactor evidence="1">
        <name>Mn(2+)</name>
        <dbReference type="ChEBI" id="CHEBI:29035"/>
    </cofactor>
</comment>
<dbReference type="GO" id="GO:0003724">
    <property type="term" value="F:RNA helicase activity"/>
    <property type="evidence" value="ECO:0007669"/>
    <property type="project" value="UniProtKB-EC"/>
</dbReference>
<feature type="region of interest" description="Disordered" evidence="13">
    <location>
        <begin position="338"/>
        <end position="363"/>
    </location>
</feature>
<keyword evidence="9" id="KW-0809">Transit peptide</keyword>
<organism evidence="15 16">
    <name type="scientific">Triparma columacea</name>
    <dbReference type="NCBI Taxonomy" id="722753"/>
    <lineage>
        <taxon>Eukaryota</taxon>
        <taxon>Sar</taxon>
        <taxon>Stramenopiles</taxon>
        <taxon>Ochrophyta</taxon>
        <taxon>Bolidophyceae</taxon>
        <taxon>Parmales</taxon>
        <taxon>Triparmaceae</taxon>
        <taxon>Triparma</taxon>
    </lineage>
</organism>
<dbReference type="Pfam" id="PF00271">
    <property type="entry name" value="Helicase_C"/>
    <property type="match status" value="1"/>
</dbReference>
<feature type="compositionally biased region" description="Basic residues" evidence="13">
    <location>
        <begin position="923"/>
        <end position="932"/>
    </location>
</feature>
<dbReference type="Gene3D" id="1.20.272.40">
    <property type="match status" value="1"/>
</dbReference>
<dbReference type="PROSITE" id="PS51194">
    <property type="entry name" value="HELICASE_CTER"/>
    <property type="match status" value="1"/>
</dbReference>
<dbReference type="Gene3D" id="2.130.10.10">
    <property type="entry name" value="YVTN repeat-like/Quinoprotein amine dehydrogenase"/>
    <property type="match status" value="1"/>
</dbReference>
<keyword evidence="12" id="KW-0853">WD repeat</keyword>
<keyword evidence="7" id="KW-0347">Helicase</keyword>
<dbReference type="Pfam" id="PF18147">
    <property type="entry name" value="Suv3_C_1"/>
    <property type="match status" value="1"/>
</dbReference>
<dbReference type="SMART" id="SM00320">
    <property type="entry name" value="WD40"/>
    <property type="match status" value="5"/>
</dbReference>
<feature type="compositionally biased region" description="Basic and acidic residues" evidence="13">
    <location>
        <begin position="343"/>
        <end position="363"/>
    </location>
</feature>
<dbReference type="InterPro" id="IPR001680">
    <property type="entry name" value="WD40_rpt"/>
</dbReference>
<dbReference type="InterPro" id="IPR036322">
    <property type="entry name" value="WD40_repeat_dom_sf"/>
</dbReference>
<dbReference type="InterPro" id="IPR050699">
    <property type="entry name" value="RNA-DNA_Helicase"/>
</dbReference>
<evidence type="ECO:0000256" key="2">
    <source>
        <dbReference type="ARBA" id="ARBA00001946"/>
    </source>
</evidence>
<dbReference type="Pfam" id="PF22527">
    <property type="entry name" value="DEXQc_Suv3"/>
    <property type="match status" value="1"/>
</dbReference>
<dbReference type="InterPro" id="IPR041082">
    <property type="entry name" value="Suv3_C_1"/>
</dbReference>
<protein>
    <recommendedName>
        <fullName evidence="4">RNA helicase</fullName>
        <ecNumber evidence="4">3.6.4.13</ecNumber>
    </recommendedName>
</protein>
<dbReference type="GO" id="GO:0000965">
    <property type="term" value="P:mitochondrial RNA 3'-end processing"/>
    <property type="evidence" value="ECO:0007669"/>
    <property type="project" value="TreeGrafter"/>
</dbReference>
<keyword evidence="10" id="KW-0496">Mitochondrion</keyword>
<dbReference type="InterPro" id="IPR027417">
    <property type="entry name" value="P-loop_NTPase"/>
</dbReference>
<evidence type="ECO:0000256" key="5">
    <source>
        <dbReference type="ARBA" id="ARBA00022741"/>
    </source>
</evidence>
<comment type="cofactor">
    <cofactor evidence="2">
        <name>Mg(2+)</name>
        <dbReference type="ChEBI" id="CHEBI:18420"/>
    </cofactor>
</comment>
<evidence type="ECO:0000256" key="3">
    <source>
        <dbReference type="ARBA" id="ARBA00004173"/>
    </source>
</evidence>
<evidence type="ECO:0000313" key="15">
    <source>
        <dbReference type="EMBL" id="GMI45816.1"/>
    </source>
</evidence>
<dbReference type="PANTHER" id="PTHR12131:SF1">
    <property type="entry name" value="ATP-DEPENDENT RNA HELICASE SUPV3L1, MITOCHONDRIAL-RELATED"/>
    <property type="match status" value="1"/>
</dbReference>
<dbReference type="GO" id="GO:0005524">
    <property type="term" value="F:ATP binding"/>
    <property type="evidence" value="ECO:0007669"/>
    <property type="project" value="UniProtKB-KW"/>
</dbReference>
<evidence type="ECO:0000256" key="6">
    <source>
        <dbReference type="ARBA" id="ARBA00022801"/>
    </source>
</evidence>
<proteinExistence type="predicted"/>
<feature type="region of interest" description="Disordered" evidence="13">
    <location>
        <begin position="923"/>
        <end position="951"/>
    </location>
</feature>
<dbReference type="Gene3D" id="1.20.58.1080">
    <property type="match status" value="1"/>
</dbReference>
<evidence type="ECO:0000256" key="13">
    <source>
        <dbReference type="SAM" id="MobiDB-lite"/>
    </source>
</evidence>
<dbReference type="InterPro" id="IPR015943">
    <property type="entry name" value="WD40/YVTN_repeat-like_dom_sf"/>
</dbReference>
<keyword evidence="8" id="KW-0067">ATP-binding</keyword>
<dbReference type="Proteomes" id="UP001165065">
    <property type="component" value="Unassembled WGS sequence"/>
</dbReference>
<evidence type="ECO:0000313" key="16">
    <source>
        <dbReference type="Proteomes" id="UP001165065"/>
    </source>
</evidence>
<dbReference type="PANTHER" id="PTHR12131">
    <property type="entry name" value="ATP-DEPENDENT RNA AND DNA HELICASE"/>
    <property type="match status" value="1"/>
</dbReference>
<dbReference type="CDD" id="cd17913">
    <property type="entry name" value="DEXQc_Suv3"/>
    <property type="match status" value="1"/>
</dbReference>
<gene>
    <name evidence="15" type="ORF">TrCOL_g4061</name>
</gene>
<evidence type="ECO:0000256" key="7">
    <source>
        <dbReference type="ARBA" id="ARBA00022806"/>
    </source>
</evidence>
<dbReference type="EMBL" id="BRYA01000266">
    <property type="protein sequence ID" value="GMI45816.1"/>
    <property type="molecule type" value="Genomic_DNA"/>
</dbReference>
<sequence>MAFRITQNLLQKQSTKRTSNLLSILTSFTPRTVPNSSSHPLPGSPKFDSSSRKLFSPYLSTHLTAVVIGEDDEDKFTPKREWHDYTAGRIMPGKWGGIDEDVKTKLRSICLEGDDGVEVMSEKQVELTLKTWMDEIEMGADGLKEELPEWLDDTEAVKEFMKNVRACIIREQFEDSDLLEYQSALKAWEFDRAALEGAMKWADEAERWQWDMNEKRKEWMRREEERGRLGYKIKGFVKSIFGGDKEKEDDSDIDEDMDFVKNAVSNPENDEMGNWRYPWPQELIRKQPKTYNYIKKISALPKRETLNAIYRKVTKAEMTGEDGAKEMRHKYVTTLMGSMGSRKPKEPKMDDNGKLGGEKGGEWESKGSDIKKFLGRSLPSWVKHIASSSHYSHLKAVHSIRAVSDLTTPSTWYPYSRLTQRTVYYHGGPTNSGKTYQALQRLRKADKGLYLGPLRLLALEVYEDLTSAGVYTNLLTGQERREVPFCTHVSATVEMCPINEEYDVVVLDEIQMIGDTDRGHAWAKALLGVRSKEVHVCGGTEAREVVEDICRETGDNFVNVEYERFNELKVLDEPLNAAEDYKSNIRPGDCVVAFSRNDIFAIRKEIEANTPYKCCVVYGNLPPETRAQQAKLFNDPDSGYDILVASDAIGMGLNLNIRRVIFHTIYKSNGHEFVRLDHSSFKQIGGRAGRRNSQWKFGEVTCRKKEDMKHMKSYLSKEIPMMKQAGLLPSVEHIEEFAEALAEGMTGTEVEIKAKKPGMKTVVDKFSALAKVEGTYFLCRQENMNEVAENLEDLSLPISDKFLFCVAPANTTDKNAMKLLRQYAERKSEEKAFSLNMKIPYEAPKTFEELGQLCNKHNYIDLYLWLSQRFEGNNGSSGIETRIAMQQKRLLLKMITDALSEEDGKLELAHNYEYNDSRARWKFRQSQRKKKGQQAQDRGYKGSKLFPSPSSFSNQSASTLALCSPHASPVTTLCVDSTSRYLLSGDRMGIIGLWDLDKPPPMPSLNPNISLSATQAYEEGVKRMKMSLRRLPLTKSKRAAPFPTSSITQTSWFSDTGMFLSLEPLSTKVWDTANFVPVVKIDSGGVSMDVLPSNNTWVSGDYKGCIRLHDVLIDKPTLTFQGHAGGMVTGVKWVDENLFMSGGLDGRVKIWDRRKSGTSREIGGLDFERTHSESEVLRDFSSVAPTNHGERFPYRAAPGGGPINGFTLTTCKKFALSCSGSTLTLWDARDKTKVVRMWQSYSVGLAQPPTAEKGGKTEIRIVDGGLRNRLSDYWIATNLTSASHNLYTSPLYRPSLITLESHLSPITAIGVQSESKLVTGAADGMLLAWNWKMGFGRKRRVVDEDSW</sequence>
<dbReference type="PROSITE" id="PS50082">
    <property type="entry name" value="WD_REPEATS_2"/>
    <property type="match status" value="3"/>
</dbReference>